<dbReference type="GO" id="GO:0007030">
    <property type="term" value="P:Golgi organization"/>
    <property type="evidence" value="ECO:0007669"/>
    <property type="project" value="InterPro"/>
</dbReference>
<evidence type="ECO:0000256" key="2">
    <source>
        <dbReference type="SAM" id="MobiDB-lite"/>
    </source>
</evidence>
<sequence length="1035" mass="116964">MTEKRQSMSTNRDMELYKESIEQLKSINVQVKSPGEYVAARLESVALDDIRRELKALLASCQSNASGVLMSLFASATPYNETIESTIESVVPFKQLLLESMNNLGIKRDELKQTKWEVKLEMYRYIMVSYAKMALDTHLDATKHLDNIAEEIIDSFTMQDCDALKVGGTVVQKAIVMVTNVRKQMANAEEMLKSHKKYNVATNWALFEIIPREITRIQELLKRCRHYETEVSKYLEHYSKLLKEVDPDRYKQFGSILTEERRTNVQKVLEMEKVIEWNEVERFYGEYDIDASEKNIAILHHSLKQLTVTCAQTAMTILFTLYTEREKLKNNAVPSIADRVKLTDDIMAYVTGLSSLIKGAEQLQRIGAKGDVTNSMPFVDIFRIIFVKPVVDTCISTSIQTENGITGRSPQEEANKFGMFVDKSIDLLLKPEDSIAMQLLNDVTKAAGNDNFKVCCLFDAIAAELLQQIEKHFAAIYFPIYRDRFIENVRAYERLLEHIEIAAGNYKHYLKWRGTDVANNISRCFSIGVVCDNYIEDITRELSYDIATSTDVTGKVFHDHGQAFYLTPSMVLHRQLIALLSHKNFFYHLMPQYLRGASEMIQEYVKYIQSRVSTIEDGCTNDGAEGTKAAEAAIQAAYMLNDLDTIERAIKTGSINLMVMDVSTLSSETQEYGAYLMYGNAEDGSEPGSLTPSHSSSSTETGITTSTNISDNQSVQSGYSGGDDSTSETASKCEFLRVNPNNDIKTVVSMKGKVDGSVVTEAVKRLDYPLQMAFKRLTYALVTDDGTVTVDVAQRSIAILSAIWKDPSIVQGGLHNGETRNCTDGDLANDMARLGREELIDLEKLVTFTKKSVELLYNFFNSAHEQIDGIKYMLENFIIQNLVSSARCSLQFLQSMPSKFRTANKPSVTKASNYVKYMLIPLLSFKEFKANTLSQELARKIMTQTVAKLSNEYRDQVIKLLQNVENLNRSLSSAKNTKDQGTTHLIADLNLIRAQLNIDIEEYVNQCETRLEIERNDSEDLCLLTRCVDAMEERS</sequence>
<evidence type="ECO:0000313" key="5">
    <source>
        <dbReference type="Proteomes" id="UP001057455"/>
    </source>
</evidence>
<gene>
    <name evidence="4" type="ORF">BaOVIS_010700</name>
</gene>
<dbReference type="GO" id="GO:0016020">
    <property type="term" value="C:membrane"/>
    <property type="evidence" value="ECO:0007669"/>
    <property type="project" value="InterPro"/>
</dbReference>
<dbReference type="PANTHER" id="PTHR12961">
    <property type="entry name" value="CONSERVED OLIGOMERIC GOLGI COMPLEX COMPONENT 2"/>
    <property type="match status" value="1"/>
</dbReference>
<keyword evidence="1" id="KW-0175">Coiled coil</keyword>
<feature type="compositionally biased region" description="Low complexity" evidence="2">
    <location>
        <begin position="686"/>
        <end position="710"/>
    </location>
</feature>
<dbReference type="GO" id="GO:0017119">
    <property type="term" value="C:Golgi transport complex"/>
    <property type="evidence" value="ECO:0007669"/>
    <property type="project" value="TreeGrafter"/>
</dbReference>
<dbReference type="EMBL" id="BLIY01000007">
    <property type="protein sequence ID" value="GFE53666.1"/>
    <property type="molecule type" value="Genomic_DNA"/>
</dbReference>
<evidence type="ECO:0000256" key="1">
    <source>
        <dbReference type="SAM" id="Coils"/>
    </source>
</evidence>
<comment type="caution">
    <text evidence="4">The sequence shown here is derived from an EMBL/GenBank/DDBJ whole genome shotgun (WGS) entry which is preliminary data.</text>
</comment>
<keyword evidence="5" id="KW-1185">Reference proteome</keyword>
<feature type="domain" description="COG complex component COG2 C-terminal" evidence="3">
    <location>
        <begin position="844"/>
        <end position="1000"/>
    </location>
</feature>
<reference evidence="4" key="1">
    <citation type="submission" date="2019-12" db="EMBL/GenBank/DDBJ databases">
        <title>Genome sequence of Babesia ovis.</title>
        <authorList>
            <person name="Yamagishi J."/>
            <person name="Sevinc F."/>
            <person name="Xuan X."/>
        </authorList>
    </citation>
    <scope>NUCLEOTIDE SEQUENCE</scope>
    <source>
        <strain evidence="4">Selcuk</strain>
    </source>
</reference>
<dbReference type="Proteomes" id="UP001057455">
    <property type="component" value="Unassembled WGS sequence"/>
</dbReference>
<dbReference type="OrthoDB" id="364453at2759"/>
<dbReference type="GO" id="GO:0015031">
    <property type="term" value="P:protein transport"/>
    <property type="evidence" value="ECO:0007669"/>
    <property type="project" value="InterPro"/>
</dbReference>
<dbReference type="AlphaFoldDB" id="A0A9W5WU91"/>
<proteinExistence type="predicted"/>
<dbReference type="GO" id="GO:0006891">
    <property type="term" value="P:intra-Golgi vesicle-mediated transport"/>
    <property type="evidence" value="ECO:0007669"/>
    <property type="project" value="TreeGrafter"/>
</dbReference>
<evidence type="ECO:0000313" key="4">
    <source>
        <dbReference type="EMBL" id="GFE53666.1"/>
    </source>
</evidence>
<dbReference type="PANTHER" id="PTHR12961:SF0">
    <property type="entry name" value="CONSERVED OLIGOMERIC GOLGI COMPLEX SUBUNIT 2"/>
    <property type="match status" value="1"/>
</dbReference>
<evidence type="ECO:0000259" key="3">
    <source>
        <dbReference type="Pfam" id="PF12022"/>
    </source>
</evidence>
<name>A0A9W5WU91_BABOV</name>
<protein>
    <submittedName>
        <fullName evidence="4">Conserved oligomeric Golgi complex subunit, putative</fullName>
    </submittedName>
</protein>
<feature type="compositionally biased region" description="Polar residues" evidence="2">
    <location>
        <begin position="711"/>
        <end position="727"/>
    </location>
</feature>
<feature type="region of interest" description="Disordered" evidence="2">
    <location>
        <begin position="683"/>
        <end position="727"/>
    </location>
</feature>
<accession>A0A9W5WU91</accession>
<dbReference type="InterPro" id="IPR024603">
    <property type="entry name" value="COG_complex_COG2_C"/>
</dbReference>
<feature type="coiled-coil region" evidence="1">
    <location>
        <begin position="950"/>
        <end position="1006"/>
    </location>
</feature>
<organism evidence="4 5">
    <name type="scientific">Babesia ovis</name>
    <dbReference type="NCBI Taxonomy" id="5869"/>
    <lineage>
        <taxon>Eukaryota</taxon>
        <taxon>Sar</taxon>
        <taxon>Alveolata</taxon>
        <taxon>Apicomplexa</taxon>
        <taxon>Aconoidasida</taxon>
        <taxon>Piroplasmida</taxon>
        <taxon>Babesiidae</taxon>
        <taxon>Babesia</taxon>
    </lineage>
</organism>
<dbReference type="InterPro" id="IPR009316">
    <property type="entry name" value="COG2"/>
</dbReference>
<dbReference type="Pfam" id="PF12022">
    <property type="entry name" value="COG2_C"/>
    <property type="match status" value="1"/>
</dbReference>